<keyword evidence="4" id="KW-1185">Reference proteome</keyword>
<evidence type="ECO:0000259" key="2">
    <source>
        <dbReference type="SMART" id="SM00909"/>
    </source>
</evidence>
<evidence type="ECO:0000256" key="1">
    <source>
        <dbReference type="SAM" id="MobiDB-lite"/>
    </source>
</evidence>
<dbReference type="Pfam" id="PF10646">
    <property type="entry name" value="Germane"/>
    <property type="match status" value="2"/>
</dbReference>
<gene>
    <name evidence="3" type="ORF">HYG86_02370</name>
</gene>
<accession>A0A7G9W4R8</accession>
<evidence type="ECO:0000313" key="3">
    <source>
        <dbReference type="EMBL" id="QNO13680.1"/>
    </source>
</evidence>
<dbReference type="Proteomes" id="UP000516160">
    <property type="component" value="Chromosome"/>
</dbReference>
<feature type="compositionally biased region" description="Acidic residues" evidence="1">
    <location>
        <begin position="32"/>
        <end position="49"/>
    </location>
</feature>
<dbReference type="SMART" id="SM00909">
    <property type="entry name" value="Germane"/>
    <property type="match status" value="2"/>
</dbReference>
<dbReference type="KEGG" id="acae:HYG86_02370"/>
<proteinExistence type="predicted"/>
<reference evidence="3 4" key="1">
    <citation type="submission" date="2020-07" db="EMBL/GenBank/DDBJ databases">
        <title>Alkalicella. sp. LB2 genome.</title>
        <authorList>
            <person name="Postec A."/>
            <person name="Quemeneur M."/>
        </authorList>
    </citation>
    <scope>NUCLEOTIDE SEQUENCE [LARGE SCALE GENOMIC DNA]</scope>
    <source>
        <strain evidence="3 4">LB2</strain>
    </source>
</reference>
<dbReference type="InterPro" id="IPR019606">
    <property type="entry name" value="GerMN"/>
</dbReference>
<protein>
    <submittedName>
        <fullName evidence="3">GerMN domain-containing protein</fullName>
    </submittedName>
</protein>
<feature type="domain" description="GerMN" evidence="2">
    <location>
        <begin position="235"/>
        <end position="320"/>
    </location>
</feature>
<dbReference type="RefSeq" id="WP_213167348.1">
    <property type="nucleotide sequence ID" value="NZ_CP058559.1"/>
</dbReference>
<evidence type="ECO:0000313" key="4">
    <source>
        <dbReference type="Proteomes" id="UP000516160"/>
    </source>
</evidence>
<feature type="domain" description="GerMN" evidence="2">
    <location>
        <begin position="84"/>
        <end position="176"/>
    </location>
</feature>
<dbReference type="EMBL" id="CP058559">
    <property type="protein sequence ID" value="QNO13680.1"/>
    <property type="molecule type" value="Genomic_DNA"/>
</dbReference>
<organism evidence="3 4">
    <name type="scientific">Alkalicella caledoniensis</name>
    <dbReference type="NCBI Taxonomy" id="2731377"/>
    <lineage>
        <taxon>Bacteria</taxon>
        <taxon>Bacillati</taxon>
        <taxon>Bacillota</taxon>
        <taxon>Clostridia</taxon>
        <taxon>Eubacteriales</taxon>
        <taxon>Proteinivoracaceae</taxon>
        <taxon>Alkalicella</taxon>
    </lineage>
</organism>
<dbReference type="PROSITE" id="PS51257">
    <property type="entry name" value="PROKAR_LIPOPROTEIN"/>
    <property type="match status" value="1"/>
</dbReference>
<name>A0A7G9W4R8_ALKCA</name>
<sequence length="337" mass="37616">MRRLKFLALFLVLLLVTTISVGCMDKIFGPIEDEGTPIEQEPDNDEENQEQVQDGWELDFYCIDKTTDMLIPVTITYPKQEGIAKAVAQELVLGSNLSREIAGYGLEMPLPQYTEVLGISINEKVAKVDLSPEFMNFKDKNHEDISVAALVYTLTQFSTIDSVEIVINGQKLQKLTYDTYINLPMDREIGLNVTVNDGVDLKDSSKVLVYYPQKRNAQTIYIPESKVVRKTEDLLKVAVTEFLKGPNKSTISSLVPSNVDVIQATVENNVAIINLTENFIEYSSNNEKGIINSLVLTVTEIEGVDQVQLLVDSSPVVLPEGTDLGNLFTRPVFVKFK</sequence>
<feature type="region of interest" description="Disordered" evidence="1">
    <location>
        <begin position="32"/>
        <end position="51"/>
    </location>
</feature>
<dbReference type="AlphaFoldDB" id="A0A7G9W4R8"/>